<evidence type="ECO:0000313" key="9">
    <source>
        <dbReference type="Proteomes" id="UP000176867"/>
    </source>
</evidence>
<dbReference type="STRING" id="1798533.A2609_02465"/>
<sequence length="153" mass="17447">MSVDIKNNTRRRLTAPRNAFSILAKEVLPQWDISLVFVGPKKAKTLNETLRNKTYIPNVLSYAVGDKNGEIFICLHEAAKQAPAYNLNLTSYTLLLFIHGLLHLKGWAHGVKMERCEQKLLARFVCSYVATSSNRNRYRHLPDKNGRGRGTHR</sequence>
<dbReference type="GO" id="GO:0006364">
    <property type="term" value="P:rRNA processing"/>
    <property type="evidence" value="ECO:0007669"/>
    <property type="project" value="UniProtKB-UniRule"/>
</dbReference>
<evidence type="ECO:0000256" key="6">
    <source>
        <dbReference type="ARBA" id="ARBA00022833"/>
    </source>
</evidence>
<keyword evidence="6 7" id="KW-0862">Zinc</keyword>
<dbReference type="Proteomes" id="UP000176867">
    <property type="component" value="Unassembled WGS sequence"/>
</dbReference>
<dbReference type="NCBIfam" id="TIGR00043">
    <property type="entry name" value="rRNA maturation RNase YbeY"/>
    <property type="match status" value="1"/>
</dbReference>
<organism evidence="8 9">
    <name type="scientific">Candidatus Kaiserbacteria bacterium RIFOXYD1_FULL_47_14</name>
    <dbReference type="NCBI Taxonomy" id="1798533"/>
    <lineage>
        <taxon>Bacteria</taxon>
        <taxon>Candidatus Kaiseribacteriota</taxon>
    </lineage>
</organism>
<keyword evidence="2 7" id="KW-0540">Nuclease</keyword>
<keyword evidence="3 7" id="KW-0479">Metal-binding</keyword>
<evidence type="ECO:0000256" key="1">
    <source>
        <dbReference type="ARBA" id="ARBA00010875"/>
    </source>
</evidence>
<protein>
    <recommendedName>
        <fullName evidence="7">Endoribonuclease YbeY</fullName>
        <ecNumber evidence="7">3.1.-.-</ecNumber>
    </recommendedName>
</protein>
<accession>A0A1F6G7A3</accession>
<keyword evidence="7" id="KW-0690">Ribosome biogenesis</keyword>
<evidence type="ECO:0000256" key="3">
    <source>
        <dbReference type="ARBA" id="ARBA00022723"/>
    </source>
</evidence>
<evidence type="ECO:0000256" key="5">
    <source>
        <dbReference type="ARBA" id="ARBA00022801"/>
    </source>
</evidence>
<keyword evidence="7" id="KW-0698">rRNA processing</keyword>
<dbReference type="EC" id="3.1.-.-" evidence="7"/>
<keyword evidence="4 7" id="KW-0255">Endonuclease</keyword>
<dbReference type="GO" id="GO:0008270">
    <property type="term" value="F:zinc ion binding"/>
    <property type="evidence" value="ECO:0007669"/>
    <property type="project" value="UniProtKB-UniRule"/>
</dbReference>
<evidence type="ECO:0000256" key="4">
    <source>
        <dbReference type="ARBA" id="ARBA00022759"/>
    </source>
</evidence>
<dbReference type="InterPro" id="IPR002036">
    <property type="entry name" value="YbeY"/>
</dbReference>
<evidence type="ECO:0000256" key="2">
    <source>
        <dbReference type="ARBA" id="ARBA00022722"/>
    </source>
</evidence>
<feature type="binding site" evidence="7">
    <location>
        <position position="99"/>
    </location>
    <ligand>
        <name>Zn(2+)</name>
        <dbReference type="ChEBI" id="CHEBI:29105"/>
        <note>catalytic</note>
    </ligand>
</feature>
<evidence type="ECO:0000256" key="7">
    <source>
        <dbReference type="HAMAP-Rule" id="MF_00009"/>
    </source>
</evidence>
<dbReference type="GO" id="GO:0004222">
    <property type="term" value="F:metalloendopeptidase activity"/>
    <property type="evidence" value="ECO:0007669"/>
    <property type="project" value="InterPro"/>
</dbReference>
<comment type="similarity">
    <text evidence="1 7">Belongs to the endoribonuclease YbeY family.</text>
</comment>
<feature type="binding site" evidence="7">
    <location>
        <position position="103"/>
    </location>
    <ligand>
        <name>Zn(2+)</name>
        <dbReference type="ChEBI" id="CHEBI:29105"/>
        <note>catalytic</note>
    </ligand>
</feature>
<dbReference type="SUPFAM" id="SSF55486">
    <property type="entry name" value="Metalloproteases ('zincins'), catalytic domain"/>
    <property type="match status" value="1"/>
</dbReference>
<comment type="function">
    <text evidence="7">Single strand-specific metallo-endoribonuclease involved in late-stage 70S ribosome quality control and in maturation of the 3' terminus of the 16S rRNA.</text>
</comment>
<name>A0A1F6G7A3_9BACT</name>
<dbReference type="GO" id="GO:0005737">
    <property type="term" value="C:cytoplasm"/>
    <property type="evidence" value="ECO:0007669"/>
    <property type="project" value="UniProtKB-SubCell"/>
</dbReference>
<comment type="cofactor">
    <cofactor evidence="7">
        <name>Zn(2+)</name>
        <dbReference type="ChEBI" id="CHEBI:29105"/>
    </cofactor>
    <text evidence="7">Binds 1 zinc ion.</text>
</comment>
<keyword evidence="5 7" id="KW-0378">Hydrolase</keyword>
<gene>
    <name evidence="7" type="primary">ybeY</name>
    <name evidence="8" type="ORF">A2609_02465</name>
</gene>
<feature type="binding site" evidence="7">
    <location>
        <position position="109"/>
    </location>
    <ligand>
        <name>Zn(2+)</name>
        <dbReference type="ChEBI" id="CHEBI:29105"/>
        <note>catalytic</note>
    </ligand>
</feature>
<dbReference type="Gene3D" id="3.40.390.30">
    <property type="entry name" value="Metalloproteases ('zincins'), catalytic domain"/>
    <property type="match status" value="1"/>
</dbReference>
<comment type="subcellular location">
    <subcellularLocation>
        <location evidence="7">Cytoplasm</location>
    </subcellularLocation>
</comment>
<keyword evidence="7" id="KW-0963">Cytoplasm</keyword>
<dbReference type="EMBL" id="MFMU01000003">
    <property type="protein sequence ID" value="OGG93981.1"/>
    <property type="molecule type" value="Genomic_DNA"/>
</dbReference>
<comment type="caution">
    <text evidence="8">The sequence shown here is derived from an EMBL/GenBank/DDBJ whole genome shotgun (WGS) entry which is preliminary data.</text>
</comment>
<dbReference type="HAMAP" id="MF_00009">
    <property type="entry name" value="Endoribonucl_YbeY"/>
    <property type="match status" value="1"/>
</dbReference>
<proteinExistence type="inferred from homology"/>
<dbReference type="GO" id="GO:0004521">
    <property type="term" value="F:RNA endonuclease activity"/>
    <property type="evidence" value="ECO:0007669"/>
    <property type="project" value="UniProtKB-UniRule"/>
</dbReference>
<dbReference type="Pfam" id="PF02130">
    <property type="entry name" value="YbeY"/>
    <property type="match status" value="1"/>
</dbReference>
<dbReference type="InterPro" id="IPR023091">
    <property type="entry name" value="MetalPrtase_cat_dom_sf_prd"/>
</dbReference>
<dbReference type="AlphaFoldDB" id="A0A1F6G7A3"/>
<evidence type="ECO:0000313" key="8">
    <source>
        <dbReference type="EMBL" id="OGG93981.1"/>
    </source>
</evidence>
<reference evidence="8 9" key="1">
    <citation type="journal article" date="2016" name="Nat. Commun.">
        <title>Thousands of microbial genomes shed light on interconnected biogeochemical processes in an aquifer system.</title>
        <authorList>
            <person name="Anantharaman K."/>
            <person name="Brown C.T."/>
            <person name="Hug L.A."/>
            <person name="Sharon I."/>
            <person name="Castelle C.J."/>
            <person name="Probst A.J."/>
            <person name="Thomas B.C."/>
            <person name="Singh A."/>
            <person name="Wilkins M.J."/>
            <person name="Karaoz U."/>
            <person name="Brodie E.L."/>
            <person name="Williams K.H."/>
            <person name="Hubbard S.S."/>
            <person name="Banfield J.F."/>
        </authorList>
    </citation>
    <scope>NUCLEOTIDE SEQUENCE [LARGE SCALE GENOMIC DNA]</scope>
</reference>